<dbReference type="NCBIfam" id="NF004798">
    <property type="entry name" value="PRK06147.1"/>
    <property type="match status" value="1"/>
</dbReference>
<dbReference type="EMBL" id="CP000148">
    <property type="protein sequence ID" value="ABB30532.1"/>
    <property type="molecule type" value="Genomic_DNA"/>
</dbReference>
<protein>
    <recommendedName>
        <fullName evidence="3">3-oxoacyl-(Acyl carrier protein) synthase</fullName>
    </recommendedName>
</protein>
<accession>Q39YZ2</accession>
<reference evidence="1 2" key="2">
    <citation type="journal article" date="2009" name="BMC Microbiol.">
        <title>The genome sequence of Geobacter metallireducens: features of metabolism, physiology and regulation common and dissimilar to Geobacter sulfurreducens.</title>
        <authorList>
            <person name="Aklujkar M."/>
            <person name="Krushkal J."/>
            <person name="DiBartolo G."/>
            <person name="Lapidus A."/>
            <person name="Land M.L."/>
            <person name="Lovley D.R."/>
        </authorList>
    </citation>
    <scope>NUCLEOTIDE SEQUENCE [LARGE SCALE GENOMIC DNA]</scope>
    <source>
        <strain evidence="2">ATCC 53774 / DSM 7210 / GS-15</strain>
    </source>
</reference>
<dbReference type="Proteomes" id="UP000007073">
    <property type="component" value="Chromosome"/>
</dbReference>
<organism evidence="1 2">
    <name type="scientific">Geobacter metallireducens (strain ATCC 53774 / DSM 7210 / GS-15)</name>
    <dbReference type="NCBI Taxonomy" id="269799"/>
    <lineage>
        <taxon>Bacteria</taxon>
        <taxon>Pseudomonadati</taxon>
        <taxon>Thermodesulfobacteriota</taxon>
        <taxon>Desulfuromonadia</taxon>
        <taxon>Geobacterales</taxon>
        <taxon>Geobacteraceae</taxon>
        <taxon>Geobacter</taxon>
    </lineage>
</organism>
<keyword evidence="2" id="KW-1185">Reference proteome</keyword>
<dbReference type="AlphaFoldDB" id="Q39YZ2"/>
<name>Q39YZ2_GEOMG</name>
<dbReference type="InterPro" id="IPR016039">
    <property type="entry name" value="Thiolase-like"/>
</dbReference>
<evidence type="ECO:0008006" key="3">
    <source>
        <dbReference type="Google" id="ProtNLM"/>
    </source>
</evidence>
<sequence length="378" mass="40792">MASQSRNQPDKTVTDRVVITGIGTVTSLGCSQWSTALALRFRKSSWCEHETVLVADDPYGAVLRGATISRIPEEIISPELDGAERAEALFHPALKECMAGLSIAEQKRLVCRIDNFIDYEQHLFPSLLQEAFPGLSLEHGQKPIELGRCSLFERIIQAGGELLAGNAERILVGCVDSLCATSWLMSVCDEDVLKDSLTPEGIIAGEAAGAVLLEREAAARRRNAPVLAILSSWGRGTEPNLWHGPIPSTGRGLTDAFLEAISPHGDGGKGVVTVIADLNGDRHRALDWAYTEGRIFIDGDREPELRHPAFIAGDCGKATGALLLADALGRFAFHPGFRGTLALSTSDESGARRVICLEHGDHEERKGFIEQLRAQLAG</sequence>
<dbReference type="KEGG" id="gme:Gmet_0287"/>
<proteinExistence type="predicted"/>
<evidence type="ECO:0000313" key="2">
    <source>
        <dbReference type="Proteomes" id="UP000007073"/>
    </source>
</evidence>
<dbReference type="eggNOG" id="COG0304">
    <property type="taxonomic scope" value="Bacteria"/>
</dbReference>
<dbReference type="PROSITE" id="PS51257">
    <property type="entry name" value="PROKAR_LIPOPROTEIN"/>
    <property type="match status" value="1"/>
</dbReference>
<reference evidence="1 2" key="1">
    <citation type="submission" date="2005-10" db="EMBL/GenBank/DDBJ databases">
        <title>Complete sequence of Geobacter metallireducens GS-15.</title>
        <authorList>
            <consortium name="US DOE Joint Genome Institute"/>
            <person name="Copeland A."/>
            <person name="Lucas S."/>
            <person name="Lapidus A."/>
            <person name="Barry K."/>
            <person name="Detter J.C."/>
            <person name="Glavina T."/>
            <person name="Hammon N."/>
            <person name="Israni S."/>
            <person name="Pitluck S."/>
            <person name="Di Bartolo G."/>
            <person name="Chain P."/>
            <person name="Schmutz J."/>
            <person name="Larimer F."/>
            <person name="Land M."/>
            <person name="Kyrpides N."/>
            <person name="Ivanova N."/>
            <person name="Richardson P."/>
        </authorList>
    </citation>
    <scope>NUCLEOTIDE SEQUENCE [LARGE SCALE GENOMIC DNA]</scope>
    <source>
        <strain evidence="2">ATCC 53774 / DSM 7210 / GS-15</strain>
    </source>
</reference>
<dbReference type="Gene3D" id="3.40.47.10">
    <property type="match status" value="1"/>
</dbReference>
<dbReference type="HOGENOM" id="CLU_694003_0_0_7"/>
<dbReference type="RefSeq" id="WP_004513998.1">
    <property type="nucleotide sequence ID" value="NC_007517.1"/>
</dbReference>
<dbReference type="SUPFAM" id="SSF53901">
    <property type="entry name" value="Thiolase-like"/>
    <property type="match status" value="2"/>
</dbReference>
<dbReference type="STRING" id="269799.Gmet_0287"/>
<gene>
    <name evidence="1" type="ordered locus">Gmet_0287</name>
</gene>
<evidence type="ECO:0000313" key="1">
    <source>
        <dbReference type="EMBL" id="ABB30532.1"/>
    </source>
</evidence>
<dbReference type="GO" id="GO:0016746">
    <property type="term" value="F:acyltransferase activity"/>
    <property type="evidence" value="ECO:0007669"/>
    <property type="project" value="InterPro"/>
</dbReference>